<dbReference type="RefSeq" id="WP_010361338.1">
    <property type="nucleotide sequence ID" value="NZ_AHBZ03000012.1"/>
</dbReference>
<dbReference type="Gene3D" id="3.40.50.150">
    <property type="entry name" value="Vaccinia Virus protein VP39"/>
    <property type="match status" value="1"/>
</dbReference>
<dbReference type="Pfam" id="PF13489">
    <property type="entry name" value="Methyltransf_23"/>
    <property type="match status" value="1"/>
</dbReference>
<proteinExistence type="predicted"/>
<dbReference type="EMBL" id="AHBZ03000012">
    <property type="protein sequence ID" value="KAF7775580.1"/>
    <property type="molecule type" value="Genomic_DNA"/>
</dbReference>
<name>A0AAD4AMR2_9GAMM</name>
<protein>
    <recommendedName>
        <fullName evidence="3">Class I SAM-dependent methyltransferase</fullName>
    </recommendedName>
</protein>
<dbReference type="Proteomes" id="UP000016487">
    <property type="component" value="Unassembled WGS sequence"/>
</dbReference>
<gene>
    <name evidence="1" type="ORF">PCIT_a1796</name>
</gene>
<evidence type="ECO:0000313" key="1">
    <source>
        <dbReference type="EMBL" id="KAF7775580.1"/>
    </source>
</evidence>
<sequence>MGKINYLDIHPDKYKLLLKRMLLTSLAEVHSKSIAQEKSSYCPVCHNNEISHYEIKNGFELDKCEHCGHVFCNPMPTDEQLESYYNGEMKLLENQIFRDTFEKRIPIFNARVEKIKQYMEEGKLLDVGSAVGIFVESLVRNQNSLSISCCDPSKDACSSLNKRFGDNPSINIYNCWLHEMPAENKFDGITLWDTLEHITDLSPFCEKIFELLKPGGYWFFSTPNLNSLEWSIAGRDHEQLVPPGHVNLFNKNNILILLKKFGFELIEITTPNGSMDVGYVEKLAHGSSDYDLKLGTFIKAHLTDPNFKSALSDAITHANLGGNMFVIARKSI</sequence>
<evidence type="ECO:0008006" key="3">
    <source>
        <dbReference type="Google" id="ProtNLM"/>
    </source>
</evidence>
<evidence type="ECO:0000313" key="2">
    <source>
        <dbReference type="Proteomes" id="UP000016487"/>
    </source>
</evidence>
<comment type="caution">
    <text evidence="1">The sequence shown here is derived from an EMBL/GenBank/DDBJ whole genome shotgun (WGS) entry which is preliminary data.</text>
</comment>
<dbReference type="PANTHER" id="PTHR43861:SF6">
    <property type="entry name" value="METHYLTRANSFERASE TYPE 11"/>
    <property type="match status" value="1"/>
</dbReference>
<dbReference type="SUPFAM" id="SSF53335">
    <property type="entry name" value="S-adenosyl-L-methionine-dependent methyltransferases"/>
    <property type="match status" value="1"/>
</dbReference>
<dbReference type="AlphaFoldDB" id="A0AAD4AMR2"/>
<reference evidence="1" key="2">
    <citation type="submission" date="2015-03" db="EMBL/GenBank/DDBJ databases">
        <title>Genome sequence of Pseudoalteromonas citrea.</title>
        <authorList>
            <person name="Xie B.-B."/>
            <person name="Rong J.-C."/>
            <person name="Qin Q.-L."/>
            <person name="Zhang Y.-Z."/>
        </authorList>
    </citation>
    <scope>NUCLEOTIDE SEQUENCE</scope>
    <source>
        <strain evidence="1">DSM 8771</strain>
    </source>
</reference>
<accession>A0AAD4AMR2</accession>
<reference evidence="1" key="1">
    <citation type="journal article" date="2012" name="J. Bacteriol.">
        <title>Genome sequences of type strains of seven species of the marine bacterium Pseudoalteromonas.</title>
        <authorList>
            <person name="Xie B.B."/>
            <person name="Shu Y.L."/>
            <person name="Qin Q.L."/>
            <person name="Rong J.C."/>
            <person name="Zhang X.Y."/>
            <person name="Chen X.L."/>
            <person name="Shi M."/>
            <person name="He H.L."/>
            <person name="Zhou B.C."/>
            <person name="Zhang Y.Z."/>
        </authorList>
    </citation>
    <scope>NUCLEOTIDE SEQUENCE</scope>
    <source>
        <strain evidence="1">DSM 8771</strain>
    </source>
</reference>
<organism evidence="1 2">
    <name type="scientific">Pseudoalteromonas citrea</name>
    <dbReference type="NCBI Taxonomy" id="43655"/>
    <lineage>
        <taxon>Bacteria</taxon>
        <taxon>Pseudomonadati</taxon>
        <taxon>Pseudomonadota</taxon>
        <taxon>Gammaproteobacteria</taxon>
        <taxon>Alteromonadales</taxon>
        <taxon>Pseudoalteromonadaceae</taxon>
        <taxon>Pseudoalteromonas</taxon>
    </lineage>
</organism>
<dbReference type="InterPro" id="IPR029063">
    <property type="entry name" value="SAM-dependent_MTases_sf"/>
</dbReference>
<dbReference type="PANTHER" id="PTHR43861">
    <property type="entry name" value="TRANS-ACONITATE 2-METHYLTRANSFERASE-RELATED"/>
    <property type="match status" value="1"/>
</dbReference>
<dbReference type="CDD" id="cd02440">
    <property type="entry name" value="AdoMet_MTases"/>
    <property type="match status" value="1"/>
</dbReference>